<name>A0ABD2H159_PAGBO</name>
<comment type="subcellular location">
    <subcellularLocation>
        <location evidence="1">Membrane</location>
        <topology evidence="1">Multi-pass membrane protein</topology>
    </subcellularLocation>
    <subcellularLocation>
        <location evidence="2">Mitochondrion outer membrane</location>
    </subcellularLocation>
</comment>
<feature type="compositionally biased region" description="Polar residues" evidence="8">
    <location>
        <begin position="36"/>
        <end position="60"/>
    </location>
</feature>
<reference evidence="9 10" key="1">
    <citation type="journal article" date="2022" name="G3 (Bethesda)">
        <title>Evaluating Illumina-, Nanopore-, and PacBio-based genome assembly strategies with the bald notothen, Trematomus borchgrevinki.</title>
        <authorList>
            <person name="Rayamajhi N."/>
            <person name="Cheng C.C."/>
            <person name="Catchen J.M."/>
        </authorList>
    </citation>
    <scope>NUCLEOTIDE SEQUENCE [LARGE SCALE GENOMIC DNA]</scope>
    <source>
        <strain evidence="9">AGRC-2024</strain>
    </source>
</reference>
<dbReference type="PANTHER" id="PTHR10802">
    <property type="entry name" value="MITOCHONDRIAL IMPORT RECEPTOR SUBUNIT TOM40"/>
    <property type="match status" value="1"/>
</dbReference>
<proteinExistence type="predicted"/>
<dbReference type="Proteomes" id="UP001619887">
    <property type="component" value="Unassembled WGS sequence"/>
</dbReference>
<evidence type="ECO:0000256" key="6">
    <source>
        <dbReference type="ARBA" id="ARBA00022787"/>
    </source>
</evidence>
<evidence type="ECO:0000256" key="2">
    <source>
        <dbReference type="ARBA" id="ARBA00004294"/>
    </source>
</evidence>
<dbReference type="InterPro" id="IPR027246">
    <property type="entry name" value="Porin_Euk/Tom40"/>
</dbReference>
<keyword evidence="5" id="KW-0812">Transmembrane</keyword>
<evidence type="ECO:0000256" key="5">
    <source>
        <dbReference type="ARBA" id="ARBA00022692"/>
    </source>
</evidence>
<evidence type="ECO:0000256" key="1">
    <source>
        <dbReference type="ARBA" id="ARBA00004141"/>
    </source>
</evidence>
<evidence type="ECO:0000313" key="9">
    <source>
        <dbReference type="EMBL" id="KAL3059746.1"/>
    </source>
</evidence>
<evidence type="ECO:0000256" key="8">
    <source>
        <dbReference type="SAM" id="MobiDB-lite"/>
    </source>
</evidence>
<keyword evidence="3" id="KW-0813">Transport</keyword>
<accession>A0ABD2H159</accession>
<dbReference type="GO" id="GO:0005741">
    <property type="term" value="C:mitochondrial outer membrane"/>
    <property type="evidence" value="ECO:0007669"/>
    <property type="project" value="UniProtKB-SubCell"/>
</dbReference>
<keyword evidence="4" id="KW-1134">Transmembrane beta strand</keyword>
<evidence type="ECO:0000256" key="7">
    <source>
        <dbReference type="ARBA" id="ARBA00023136"/>
    </source>
</evidence>
<gene>
    <name evidence="9" type="ORF">OYC64_014362</name>
</gene>
<keyword evidence="6" id="KW-0496">Mitochondrion</keyword>
<evidence type="ECO:0000313" key="10">
    <source>
        <dbReference type="Proteomes" id="UP001619887"/>
    </source>
</evidence>
<keyword evidence="6" id="KW-1000">Mitochondrion outer membrane</keyword>
<dbReference type="EMBL" id="JBIYXZ010002073">
    <property type="protein sequence ID" value="KAL3059746.1"/>
    <property type="molecule type" value="Genomic_DNA"/>
</dbReference>
<evidence type="ECO:0000256" key="3">
    <source>
        <dbReference type="ARBA" id="ARBA00022448"/>
    </source>
</evidence>
<dbReference type="InterPro" id="IPR037930">
    <property type="entry name" value="Tom40"/>
</dbReference>
<feature type="region of interest" description="Disordered" evidence="8">
    <location>
        <begin position="1"/>
        <end position="61"/>
    </location>
</feature>
<keyword evidence="10" id="KW-1185">Reference proteome</keyword>
<organism evidence="9 10">
    <name type="scientific">Pagothenia borchgrevinki</name>
    <name type="common">Bald rockcod</name>
    <name type="synonym">Trematomus borchgrevinki</name>
    <dbReference type="NCBI Taxonomy" id="8213"/>
    <lineage>
        <taxon>Eukaryota</taxon>
        <taxon>Metazoa</taxon>
        <taxon>Chordata</taxon>
        <taxon>Craniata</taxon>
        <taxon>Vertebrata</taxon>
        <taxon>Euteleostomi</taxon>
        <taxon>Actinopterygii</taxon>
        <taxon>Neopterygii</taxon>
        <taxon>Teleostei</taxon>
        <taxon>Neoteleostei</taxon>
        <taxon>Acanthomorphata</taxon>
        <taxon>Eupercaria</taxon>
        <taxon>Perciformes</taxon>
        <taxon>Notothenioidei</taxon>
        <taxon>Nototheniidae</taxon>
        <taxon>Pagothenia</taxon>
    </lineage>
</organism>
<dbReference type="AlphaFoldDB" id="A0ABD2H159"/>
<comment type="caution">
    <text evidence="9">The sequence shown here is derived from an EMBL/GenBank/DDBJ whole genome shotgun (WGS) entry which is preliminary data.</text>
</comment>
<sequence length="133" mass="13613">MGSVLAAASPSPAPAAAGGSPGVPGLGSDPLGFTMPSVSSVPATSDQQTADADSPLTNPGTYEECHRKCKEVYPQQMDGVRLVVNKGLSNHFQVCHTVTLSTLGDSGYRFGSTYVGSKQTGPAEVMIISLINS</sequence>
<keyword evidence="7" id="KW-0472">Membrane</keyword>
<protein>
    <submittedName>
        <fullName evidence="9">Uncharacterized protein</fullName>
    </submittedName>
</protein>
<dbReference type="Pfam" id="PF01459">
    <property type="entry name" value="Porin_3"/>
    <property type="match status" value="1"/>
</dbReference>
<feature type="compositionally biased region" description="Low complexity" evidence="8">
    <location>
        <begin position="1"/>
        <end position="18"/>
    </location>
</feature>
<reference evidence="9 10" key="2">
    <citation type="journal article" date="2024" name="G3 (Bethesda)">
        <title>The genome of the cryopelagic Antarctic bald notothen, Trematomus borchgrevinki.</title>
        <authorList>
            <person name="Rayamajhi N."/>
            <person name="Rivera-Colon A.G."/>
            <person name="Minhas B.F."/>
            <person name="Cheng C.C."/>
            <person name="Catchen J.M."/>
        </authorList>
    </citation>
    <scope>NUCLEOTIDE SEQUENCE [LARGE SCALE GENOMIC DNA]</scope>
    <source>
        <strain evidence="9">AGRC-2024</strain>
    </source>
</reference>
<evidence type="ECO:0000256" key="4">
    <source>
        <dbReference type="ARBA" id="ARBA00022452"/>
    </source>
</evidence>